<comment type="subcellular location">
    <subcellularLocation>
        <location evidence="1">Cell membrane</location>
        <topology evidence="1">Multi-pass membrane protein</topology>
    </subcellularLocation>
</comment>
<evidence type="ECO:0000256" key="3">
    <source>
        <dbReference type="ARBA" id="ARBA00022692"/>
    </source>
</evidence>
<evidence type="ECO:0000313" key="8">
    <source>
        <dbReference type="Proteomes" id="UP000066049"/>
    </source>
</evidence>
<sequence>MSRVNRYLLFNFLGTFASLFSTLFLIMSIVFFIQIARITSYIEISFGELFKLYSFMLPRVLLFVVPIAFFVSLAMTLFRLSKENESIVIFTLGGSPNKIAKFFLIFSAFLSTALLVIATIMIPIAAQLNANFIDYKKTVAKLNLKPTQFGQKFSDWMVYVGSEMQDNNGTTYKDIVMFNPYIKDSQRLITAKNAKITNTNQSIELSLADGKMYDIKDEIYHQSNFKSMKIRTTQSEEISDIGSIKEYWTEANSSEKRRKDLSTYVLVALFPLASTLFAISFGIVTYRYEKGMVYVGTFGVLFGYFTLIMLFSSKPSFAIPLIFFVFLLAGILLFKAKIMRRY</sequence>
<dbReference type="RefSeq" id="WP_054196837.1">
    <property type="nucleotide sequence ID" value="NZ_CABMKQ010000023.1"/>
</dbReference>
<dbReference type="PATRIC" id="fig|199.248.peg.1246"/>
<dbReference type="Pfam" id="PF03739">
    <property type="entry name" value="LptF_LptG"/>
    <property type="match status" value="1"/>
</dbReference>
<evidence type="ECO:0000256" key="5">
    <source>
        <dbReference type="ARBA" id="ARBA00023136"/>
    </source>
</evidence>
<keyword evidence="5 6" id="KW-0472">Membrane</keyword>
<dbReference type="GO" id="GO:0015920">
    <property type="term" value="P:lipopolysaccharide transport"/>
    <property type="evidence" value="ECO:0007669"/>
    <property type="project" value="TreeGrafter"/>
</dbReference>
<feature type="transmembrane region" description="Helical" evidence="6">
    <location>
        <begin position="56"/>
        <end position="78"/>
    </location>
</feature>
<dbReference type="GO" id="GO:0043190">
    <property type="term" value="C:ATP-binding cassette (ABC) transporter complex"/>
    <property type="evidence" value="ECO:0007669"/>
    <property type="project" value="TreeGrafter"/>
</dbReference>
<evidence type="ECO:0000256" key="6">
    <source>
        <dbReference type="SAM" id="Phobius"/>
    </source>
</evidence>
<proteinExistence type="predicted"/>
<dbReference type="PANTHER" id="PTHR33529">
    <property type="entry name" value="SLR0882 PROTEIN-RELATED"/>
    <property type="match status" value="1"/>
</dbReference>
<feature type="transmembrane region" description="Helical" evidence="6">
    <location>
        <begin position="7"/>
        <end position="36"/>
    </location>
</feature>
<dbReference type="Proteomes" id="UP000066049">
    <property type="component" value="Chromosome"/>
</dbReference>
<accession>A0A0M5MEH8</accession>
<gene>
    <name evidence="7" type="ORF">CCON33237_1208</name>
</gene>
<dbReference type="InterPro" id="IPR005495">
    <property type="entry name" value="LptG/LptF_permease"/>
</dbReference>
<feature type="transmembrane region" description="Helical" evidence="6">
    <location>
        <begin position="317"/>
        <end position="334"/>
    </location>
</feature>
<dbReference type="KEGG" id="ccoc:CCON33237_1208"/>
<protein>
    <submittedName>
        <fullName evidence="7">Putative lipooligosaccharide transport system, permease component (LptF family)</fullName>
    </submittedName>
</protein>
<keyword evidence="2" id="KW-1003">Cell membrane</keyword>
<dbReference type="GeneID" id="28662882"/>
<reference evidence="8" key="1">
    <citation type="submission" date="2015-08" db="EMBL/GenBank/DDBJ databases">
        <title>Comparative genomics of the Campylobacter concisus group.</title>
        <authorList>
            <person name="Miller W.G."/>
            <person name="Yee E."/>
            <person name="Chapman M.H."/>
            <person name="Huynh S."/>
            <person name="Bono J.L."/>
            <person name="On S.L.W."/>
            <person name="St Leger J."/>
            <person name="Foster G."/>
            <person name="Parker C.T."/>
        </authorList>
    </citation>
    <scope>NUCLEOTIDE SEQUENCE [LARGE SCALE GENOMIC DNA]</scope>
    <source>
        <strain evidence="8">ATCC 33237</strain>
    </source>
</reference>
<keyword evidence="4 6" id="KW-1133">Transmembrane helix</keyword>
<feature type="transmembrane region" description="Helical" evidence="6">
    <location>
        <begin position="291"/>
        <end position="311"/>
    </location>
</feature>
<dbReference type="EMBL" id="CP012541">
    <property type="protein sequence ID" value="ALF47875.1"/>
    <property type="molecule type" value="Genomic_DNA"/>
</dbReference>
<evidence type="ECO:0000256" key="1">
    <source>
        <dbReference type="ARBA" id="ARBA00004651"/>
    </source>
</evidence>
<feature type="transmembrane region" description="Helical" evidence="6">
    <location>
        <begin position="261"/>
        <end position="284"/>
    </location>
</feature>
<dbReference type="PANTHER" id="PTHR33529:SF7">
    <property type="entry name" value="LIPOPOLYSACCHARIDE EXPORT SYSTEM PERMEASE PROTEIN LPTF"/>
    <property type="match status" value="1"/>
</dbReference>
<evidence type="ECO:0000256" key="2">
    <source>
        <dbReference type="ARBA" id="ARBA00022475"/>
    </source>
</evidence>
<name>A0A0M5MEH8_9BACT</name>
<dbReference type="AlphaFoldDB" id="A0A0M5MEH8"/>
<organism evidence="7 8">
    <name type="scientific">Campylobacter concisus</name>
    <dbReference type="NCBI Taxonomy" id="199"/>
    <lineage>
        <taxon>Bacteria</taxon>
        <taxon>Pseudomonadati</taxon>
        <taxon>Campylobacterota</taxon>
        <taxon>Epsilonproteobacteria</taxon>
        <taxon>Campylobacterales</taxon>
        <taxon>Campylobacteraceae</taxon>
        <taxon>Campylobacter</taxon>
    </lineage>
</organism>
<evidence type="ECO:0000313" key="7">
    <source>
        <dbReference type="EMBL" id="ALF47875.1"/>
    </source>
</evidence>
<evidence type="ECO:0000256" key="4">
    <source>
        <dbReference type="ARBA" id="ARBA00022989"/>
    </source>
</evidence>
<keyword evidence="3 6" id="KW-0812">Transmembrane</keyword>
<feature type="transmembrane region" description="Helical" evidence="6">
    <location>
        <begin position="99"/>
        <end position="126"/>
    </location>
</feature>